<comment type="caution">
    <text evidence="2">The sequence shown here is derived from an EMBL/GenBank/DDBJ whole genome shotgun (WGS) entry which is preliminary data.</text>
</comment>
<sequence>MHSLSRCGMRSDLTEEGCPDCINILPGLESLVVEQQQSSSRAPLSAPCACSGLQDADKTHTPTPRGGASSSSERPRGNHNTALAEMLGHGPQDSRGAE</sequence>
<evidence type="ECO:0000313" key="3">
    <source>
        <dbReference type="Proteomes" id="UP000314294"/>
    </source>
</evidence>
<evidence type="ECO:0000256" key="1">
    <source>
        <dbReference type="SAM" id="MobiDB-lite"/>
    </source>
</evidence>
<name>A0A4Z2J939_9TELE</name>
<keyword evidence="3" id="KW-1185">Reference proteome</keyword>
<proteinExistence type="predicted"/>
<protein>
    <submittedName>
        <fullName evidence="2">Uncharacterized protein</fullName>
    </submittedName>
</protein>
<dbReference type="AlphaFoldDB" id="A0A4Z2J939"/>
<feature type="region of interest" description="Disordered" evidence="1">
    <location>
        <begin position="35"/>
        <end position="98"/>
    </location>
</feature>
<reference evidence="2 3" key="1">
    <citation type="submission" date="2019-03" db="EMBL/GenBank/DDBJ databases">
        <title>First draft genome of Liparis tanakae, snailfish: a comprehensive survey of snailfish specific genes.</title>
        <authorList>
            <person name="Kim W."/>
            <person name="Song I."/>
            <person name="Jeong J.-H."/>
            <person name="Kim D."/>
            <person name="Kim S."/>
            <person name="Ryu S."/>
            <person name="Song J.Y."/>
            <person name="Lee S.K."/>
        </authorList>
    </citation>
    <scope>NUCLEOTIDE SEQUENCE [LARGE SCALE GENOMIC DNA]</scope>
    <source>
        <tissue evidence="2">Muscle</tissue>
    </source>
</reference>
<accession>A0A4Z2J939</accession>
<organism evidence="2 3">
    <name type="scientific">Liparis tanakae</name>
    <name type="common">Tanaka's snailfish</name>
    <dbReference type="NCBI Taxonomy" id="230148"/>
    <lineage>
        <taxon>Eukaryota</taxon>
        <taxon>Metazoa</taxon>
        <taxon>Chordata</taxon>
        <taxon>Craniata</taxon>
        <taxon>Vertebrata</taxon>
        <taxon>Euteleostomi</taxon>
        <taxon>Actinopterygii</taxon>
        <taxon>Neopterygii</taxon>
        <taxon>Teleostei</taxon>
        <taxon>Neoteleostei</taxon>
        <taxon>Acanthomorphata</taxon>
        <taxon>Eupercaria</taxon>
        <taxon>Perciformes</taxon>
        <taxon>Cottioidei</taxon>
        <taxon>Cottales</taxon>
        <taxon>Liparidae</taxon>
        <taxon>Liparis</taxon>
    </lineage>
</organism>
<evidence type="ECO:0000313" key="2">
    <source>
        <dbReference type="EMBL" id="TNN86547.1"/>
    </source>
</evidence>
<dbReference type="EMBL" id="SRLO01000015">
    <property type="protein sequence ID" value="TNN86547.1"/>
    <property type="molecule type" value="Genomic_DNA"/>
</dbReference>
<dbReference type="Proteomes" id="UP000314294">
    <property type="component" value="Unassembled WGS sequence"/>
</dbReference>
<gene>
    <name evidence="2" type="ORF">EYF80_003317</name>
</gene>